<keyword evidence="4 6" id="KW-0808">Transferase</keyword>
<comment type="similarity">
    <text evidence="2 6">Belongs to the UDP-glycosyltransferase family.</text>
</comment>
<comment type="pathway">
    <text evidence="1">Secondary metabolite biosynthesis; terpenoid biosynthesis.</text>
</comment>
<dbReference type="SUPFAM" id="SSF53756">
    <property type="entry name" value="UDP-Glycosyltransferase/glycogen phosphorylase"/>
    <property type="match status" value="1"/>
</dbReference>
<evidence type="ECO:0000313" key="9">
    <source>
        <dbReference type="EMBL" id="AUR26633.1"/>
    </source>
</evidence>
<dbReference type="FunFam" id="3.40.50.2000:FF:000047">
    <property type="entry name" value="Glycosyltransferase"/>
    <property type="match status" value="1"/>
</dbReference>
<sequence length="494" mass="55063">MDSKSNQLHLVLIPLMSPGHLIPMVDMAKLLTQRAVNVTIITTPRNATRSAAVIGRAIESGLPIRVLQVRFPSMAAGLPEGCENMEDVPSHDMFINFFKAIGMLQEPMEKLFEEIKPSPSCIISDKNVLWTAETAKRFQIPWIIFDGMSCFTQLCTHNIYTTSVHTSVPESEPFDVPGLPDRIQFTNAQLPGLFRSSPVTEYRTRIREAEGGAHGVVINSFEELEKDYLNEFKKVRGDKVWSIGPLSLCNIDNLDKAQRGSEASIDKHKCLEWLDSCEPGSVVYACLGSLSSLSPAQLMELALGLEAQAHPFIWVVKTIESKQKEIEKWISEEGFEERIKGRGLVIRGWALQVLILSHPAIGGFLTHCGWNSTMEGVCAGVPMVTWPLSAEQFFNEKLIVQVLGTGVSVGARVAMNFREEENYGVKVRREDIKEAIECLMFEGEEGEKRRKRARKLAEMAVQAVEEGGSSHLNLTLLIQDIIQYKTSKLSMNTA</sequence>
<name>A0A2I7M6D4_CENAS</name>
<dbReference type="InterPro" id="IPR035595">
    <property type="entry name" value="UDP_glycos_trans_CS"/>
</dbReference>
<dbReference type="EMBL" id="MF471464">
    <property type="protein sequence ID" value="AUR26633.1"/>
    <property type="molecule type" value="mRNA"/>
</dbReference>
<protein>
    <recommendedName>
        <fullName evidence="7">Glycosyltransferase</fullName>
        <ecNumber evidence="7">2.4.1.-</ecNumber>
    </recommendedName>
</protein>
<dbReference type="FunFam" id="3.40.50.2000:FF:000071">
    <property type="entry name" value="Glycosyltransferase"/>
    <property type="match status" value="1"/>
</dbReference>
<dbReference type="Pfam" id="PF00201">
    <property type="entry name" value="UDPGT"/>
    <property type="match status" value="1"/>
</dbReference>
<dbReference type="PROSITE" id="PS00375">
    <property type="entry name" value="UDPGT"/>
    <property type="match status" value="1"/>
</dbReference>
<evidence type="ECO:0000256" key="3">
    <source>
        <dbReference type="ARBA" id="ARBA00022676"/>
    </source>
</evidence>
<gene>
    <name evidence="9" type="primary">UGT73AH2</name>
</gene>
<dbReference type="PANTHER" id="PTHR48047">
    <property type="entry name" value="GLYCOSYLTRANSFERASE"/>
    <property type="match status" value="1"/>
</dbReference>
<dbReference type="GO" id="GO:0016114">
    <property type="term" value="P:terpenoid biosynthetic process"/>
    <property type="evidence" value="ECO:0007669"/>
    <property type="project" value="UniProtKB-UniPathway"/>
</dbReference>
<keyword evidence="5" id="KW-0414">Isoprene biosynthesis</keyword>
<dbReference type="PANTHER" id="PTHR48047:SF127">
    <property type="entry name" value="GLYCOSYLTRANSFERASE"/>
    <property type="match status" value="1"/>
</dbReference>
<reference evidence="9" key="1">
    <citation type="submission" date="2017-07" db="EMBL/GenBank/DDBJ databases">
        <title>Molecular characterization of genes encoded UDP-glucosyltransferase in Centella asiatica.</title>
        <authorList>
            <person name="Kim O.T."/>
            <person name="Jin M.L."/>
            <person name="Jetter R."/>
        </authorList>
    </citation>
    <scope>NUCLEOTIDE SEQUENCE</scope>
</reference>
<dbReference type="CDD" id="cd03784">
    <property type="entry name" value="GT1_Gtf-like"/>
    <property type="match status" value="1"/>
</dbReference>
<keyword evidence="3 6" id="KW-0328">Glycosyltransferase</keyword>
<dbReference type="Pfam" id="PF26168">
    <property type="entry name" value="Glyco_transf_N"/>
    <property type="match status" value="1"/>
</dbReference>
<dbReference type="AlphaFoldDB" id="A0A2I7M6D4"/>
<proteinExistence type="evidence at transcript level"/>
<evidence type="ECO:0000259" key="8">
    <source>
        <dbReference type="Pfam" id="PF26168"/>
    </source>
</evidence>
<feature type="domain" description="Glycosyltransferase N-terminal" evidence="8">
    <location>
        <begin position="7"/>
        <end position="246"/>
    </location>
</feature>
<organism evidence="9">
    <name type="scientific">Centella asiatica</name>
    <name type="common">Asiatic pennywort</name>
    <name type="synonym">Hydrocotyle asiatica</name>
    <dbReference type="NCBI Taxonomy" id="48106"/>
    <lineage>
        <taxon>Eukaryota</taxon>
        <taxon>Viridiplantae</taxon>
        <taxon>Streptophyta</taxon>
        <taxon>Embryophyta</taxon>
        <taxon>Tracheophyta</taxon>
        <taxon>Spermatophyta</taxon>
        <taxon>Magnoliopsida</taxon>
        <taxon>eudicotyledons</taxon>
        <taxon>Gunneridae</taxon>
        <taxon>Pentapetalae</taxon>
        <taxon>asterids</taxon>
        <taxon>campanulids</taxon>
        <taxon>Apiales</taxon>
        <taxon>Apiaceae</taxon>
        <taxon>Mackinlayoideae</taxon>
        <taxon>Centella</taxon>
    </lineage>
</organism>
<evidence type="ECO:0000256" key="7">
    <source>
        <dbReference type="RuleBase" id="RU362057"/>
    </source>
</evidence>
<evidence type="ECO:0000256" key="4">
    <source>
        <dbReference type="ARBA" id="ARBA00022679"/>
    </source>
</evidence>
<dbReference type="InterPro" id="IPR058980">
    <property type="entry name" value="Glyco_transf_N"/>
</dbReference>
<accession>A0A2I7M6D4</accession>
<dbReference type="InterPro" id="IPR002213">
    <property type="entry name" value="UDP_glucos_trans"/>
</dbReference>
<dbReference type="Gene3D" id="3.40.50.2000">
    <property type="entry name" value="Glycogen Phosphorylase B"/>
    <property type="match status" value="2"/>
</dbReference>
<dbReference type="EC" id="2.4.1.-" evidence="7"/>
<evidence type="ECO:0000256" key="2">
    <source>
        <dbReference type="ARBA" id="ARBA00009995"/>
    </source>
</evidence>
<dbReference type="GO" id="GO:0035251">
    <property type="term" value="F:UDP-glucosyltransferase activity"/>
    <property type="evidence" value="ECO:0007669"/>
    <property type="project" value="TreeGrafter"/>
</dbReference>
<evidence type="ECO:0000256" key="1">
    <source>
        <dbReference type="ARBA" id="ARBA00004721"/>
    </source>
</evidence>
<dbReference type="UniPathway" id="UPA00213"/>
<evidence type="ECO:0000256" key="5">
    <source>
        <dbReference type="ARBA" id="ARBA00023229"/>
    </source>
</evidence>
<evidence type="ECO:0000256" key="6">
    <source>
        <dbReference type="RuleBase" id="RU003718"/>
    </source>
</evidence>